<evidence type="ECO:0000256" key="3">
    <source>
        <dbReference type="ARBA" id="ARBA00022576"/>
    </source>
</evidence>
<dbReference type="InterPro" id="IPR051926">
    <property type="entry name" value="Ala_Aminotransferase"/>
</dbReference>
<dbReference type="Gene3D" id="3.40.640.10">
    <property type="entry name" value="Type I PLP-dependent aspartate aminotransferase-like (Major domain)"/>
    <property type="match status" value="1"/>
</dbReference>
<comment type="similarity">
    <text evidence="2">Belongs to the class-I pyridoxal-phosphate-dependent aminotransferase family.</text>
</comment>
<gene>
    <name evidence="8" type="ordered locus">Calni_2049</name>
</gene>
<dbReference type="Gene3D" id="3.90.1150.10">
    <property type="entry name" value="Aspartate Aminotransferase, domain 1"/>
    <property type="match status" value="1"/>
</dbReference>
<evidence type="ECO:0000256" key="6">
    <source>
        <dbReference type="ARBA" id="ARBA00026106"/>
    </source>
</evidence>
<evidence type="ECO:0000313" key="9">
    <source>
        <dbReference type="Proteomes" id="UP000007039"/>
    </source>
</evidence>
<dbReference type="InterPro" id="IPR015421">
    <property type="entry name" value="PyrdxlP-dep_Trfase_major"/>
</dbReference>
<reference evidence="8 9" key="2">
    <citation type="journal article" date="2011" name="Stand. Genomic Sci.">
        <title>Complete genome sequence of Calditerrivibrio nitroreducens type strain (Yu37-1).</title>
        <authorList>
            <person name="Pitluck S."/>
            <person name="Sikorski J."/>
            <person name="Zeytun A."/>
            <person name="Lapidus A."/>
            <person name="Nolan M."/>
            <person name="Lucas S."/>
            <person name="Hammon N."/>
            <person name="Deshpande S."/>
            <person name="Cheng J.F."/>
            <person name="Tapia R."/>
            <person name="Han C."/>
            <person name="Goodwin L."/>
            <person name="Liolios K."/>
            <person name="Pagani I."/>
            <person name="Ivanova N."/>
            <person name="Mavromatis K."/>
            <person name="Pati A."/>
            <person name="Chen A."/>
            <person name="Palaniappan K."/>
            <person name="Hauser L."/>
            <person name="Chang Y.J."/>
            <person name="Jeffries C.D."/>
            <person name="Detter J.C."/>
            <person name="Brambilla E."/>
            <person name="Djao O.D."/>
            <person name="Rohde M."/>
            <person name="Spring S."/>
            <person name="Goker M."/>
            <person name="Woyke T."/>
            <person name="Bristow J."/>
            <person name="Eisen J.A."/>
            <person name="Markowitz V."/>
            <person name="Hugenholtz P."/>
            <person name="Kyrpides N.C."/>
            <person name="Klenk H.P."/>
            <person name="Land M."/>
        </authorList>
    </citation>
    <scope>NUCLEOTIDE SEQUENCE [LARGE SCALE GENOMIC DNA]</scope>
    <source>
        <strain evidence="9">DSM 19672 / NBRC 101217 / Yu37-1</strain>
    </source>
</reference>
<proteinExistence type="inferred from homology"/>
<dbReference type="Proteomes" id="UP000007039">
    <property type="component" value="Chromosome"/>
</dbReference>
<keyword evidence="9" id="KW-1185">Reference proteome</keyword>
<dbReference type="STRING" id="768670.Calni_2049"/>
<dbReference type="EMBL" id="CP002347">
    <property type="protein sequence ID" value="ADR19943.1"/>
    <property type="molecule type" value="Genomic_DNA"/>
</dbReference>
<dbReference type="InterPro" id="IPR015422">
    <property type="entry name" value="PyrdxlP-dep_Trfase_small"/>
</dbReference>
<name>E4THT2_CALNY</name>
<dbReference type="GO" id="GO:0030170">
    <property type="term" value="F:pyridoxal phosphate binding"/>
    <property type="evidence" value="ECO:0007669"/>
    <property type="project" value="InterPro"/>
</dbReference>
<dbReference type="KEGG" id="cni:Calni_2049"/>
<evidence type="ECO:0000256" key="4">
    <source>
        <dbReference type="ARBA" id="ARBA00022679"/>
    </source>
</evidence>
<dbReference type="Pfam" id="PF00155">
    <property type="entry name" value="Aminotran_1_2"/>
    <property type="match status" value="1"/>
</dbReference>
<dbReference type="InterPro" id="IPR004839">
    <property type="entry name" value="Aminotransferase_I/II_large"/>
</dbReference>
<keyword evidence="5" id="KW-0663">Pyridoxal phosphate</keyword>
<evidence type="ECO:0000256" key="2">
    <source>
        <dbReference type="ARBA" id="ARBA00007441"/>
    </source>
</evidence>
<evidence type="ECO:0000256" key="1">
    <source>
        <dbReference type="ARBA" id="ARBA00001933"/>
    </source>
</evidence>
<protein>
    <recommendedName>
        <fullName evidence="6">alanine transaminase</fullName>
        <ecNumber evidence="6">2.6.1.2</ecNumber>
    </recommendedName>
</protein>
<dbReference type="OrthoDB" id="9804474at2"/>
<dbReference type="NCBIfam" id="NF005334">
    <property type="entry name" value="PRK06855.1"/>
    <property type="match status" value="1"/>
</dbReference>
<keyword evidence="4 8" id="KW-0808">Transferase</keyword>
<dbReference type="GO" id="GO:0004021">
    <property type="term" value="F:L-alanine:2-oxoglutarate aminotransferase activity"/>
    <property type="evidence" value="ECO:0007669"/>
    <property type="project" value="UniProtKB-EC"/>
</dbReference>
<organism evidence="8 9">
    <name type="scientific">Calditerrivibrio nitroreducens (strain DSM 19672 / NBRC 101217 / Yu37-1)</name>
    <dbReference type="NCBI Taxonomy" id="768670"/>
    <lineage>
        <taxon>Bacteria</taxon>
        <taxon>Pseudomonadati</taxon>
        <taxon>Deferribacterota</taxon>
        <taxon>Deferribacteres</taxon>
        <taxon>Deferribacterales</taxon>
        <taxon>Calditerrivibrionaceae</taxon>
    </lineage>
</organism>
<dbReference type="SUPFAM" id="SSF53383">
    <property type="entry name" value="PLP-dependent transferases"/>
    <property type="match status" value="1"/>
</dbReference>
<dbReference type="PANTHER" id="PTHR43488">
    <property type="entry name" value="GLUTAMATE-PYRUVATE AMINOTRANSFERASE ALAA"/>
    <property type="match status" value="1"/>
</dbReference>
<dbReference type="PANTHER" id="PTHR43488:SF2">
    <property type="entry name" value="GLUTAMATE-PYRUVATE AMINOTRANSFERASE ALAA"/>
    <property type="match status" value="1"/>
</dbReference>
<dbReference type="AlphaFoldDB" id="E4THT2"/>
<dbReference type="RefSeq" id="WP_013452149.1">
    <property type="nucleotide sequence ID" value="NC_014758.1"/>
</dbReference>
<dbReference type="eggNOG" id="COG0436">
    <property type="taxonomic scope" value="Bacteria"/>
</dbReference>
<comment type="cofactor">
    <cofactor evidence="1">
        <name>pyridoxal 5'-phosphate</name>
        <dbReference type="ChEBI" id="CHEBI:597326"/>
    </cofactor>
</comment>
<dbReference type="CDD" id="cd00609">
    <property type="entry name" value="AAT_like"/>
    <property type="match status" value="1"/>
</dbReference>
<sequence>MRSNIAKGNSGLTYEIRNIVLVAEELKKNGIEVTWENIGDPVNKGEIIPEWMKDIVKDVASRNESYAYSPTKGVLSTREYLANQINKRGGAQITPDDILFFNGLGDAVDKLYSCLRPDLRILLPEPTYSSHYISEVAHGSIPPLTYRMNPANNWQPDLNEIREKVRRYKAIVGILVLNPDNPTGFVYPENLLREIVQIAKENDLYLIFDEIYNKIVYNGKKTVLLADIVGDTPAISLKGISKEFPWPGSRCGWMEFYNTDKDESFKEYVNTIVQKKMSEVCSTTLPQMALPIIMEHPEYNNYLLERSKHYEKLSNIAYDILKENRYLFVNRTDGAFYMAVAFKDGILNNKMKLKIANKNVESFVEKLIDPDMELDKRFVYYLLGSTGICVVPLTSFYTDIPGFRMTLLEKDLNKFEKTVKTISDKVIEYIESV</sequence>
<reference key="1">
    <citation type="submission" date="2010-11" db="EMBL/GenBank/DDBJ databases">
        <title>The complete genome of chromosome of Calditerrivibrio nitroreducens DSM 19672.</title>
        <authorList>
            <consortium name="US DOE Joint Genome Institute (JGI-PGF)"/>
            <person name="Lucas S."/>
            <person name="Copeland A."/>
            <person name="Lapidus A."/>
            <person name="Bruce D."/>
            <person name="Goodwin L."/>
            <person name="Pitluck S."/>
            <person name="Kyrpides N."/>
            <person name="Mavromatis K."/>
            <person name="Ivanova N."/>
            <person name="Mikhailova N."/>
            <person name="Zeytun A."/>
            <person name="Brettin T."/>
            <person name="Detter J.C."/>
            <person name="Tapia R."/>
            <person name="Han C."/>
            <person name="Land M."/>
            <person name="Hauser L."/>
            <person name="Markowitz V."/>
            <person name="Cheng J.-F."/>
            <person name="Hugenholtz P."/>
            <person name="Woyke T."/>
            <person name="Wu D."/>
            <person name="Spring S."/>
            <person name="Schroeder M."/>
            <person name="Brambilla E."/>
            <person name="Klenk H.-P."/>
            <person name="Eisen J.A."/>
        </authorList>
    </citation>
    <scope>NUCLEOTIDE SEQUENCE [LARGE SCALE GENOMIC DNA]</scope>
    <source>
        <strain>DSM 19672</strain>
    </source>
</reference>
<evidence type="ECO:0000313" key="8">
    <source>
        <dbReference type="EMBL" id="ADR19943.1"/>
    </source>
</evidence>
<evidence type="ECO:0000259" key="7">
    <source>
        <dbReference type="Pfam" id="PF00155"/>
    </source>
</evidence>
<accession>E4THT2</accession>
<feature type="domain" description="Aminotransferase class I/classII large" evidence="7">
    <location>
        <begin position="43"/>
        <end position="407"/>
    </location>
</feature>
<evidence type="ECO:0000256" key="5">
    <source>
        <dbReference type="ARBA" id="ARBA00022898"/>
    </source>
</evidence>
<dbReference type="HOGENOM" id="CLU_017584_4_2_0"/>
<keyword evidence="3 8" id="KW-0032">Aminotransferase</keyword>
<dbReference type="EC" id="2.6.1.2" evidence="6"/>
<dbReference type="InterPro" id="IPR015424">
    <property type="entry name" value="PyrdxlP-dep_Trfase"/>
</dbReference>